<evidence type="ECO:0000256" key="2">
    <source>
        <dbReference type="ARBA" id="ARBA00022527"/>
    </source>
</evidence>
<dbReference type="Pfam" id="PF00069">
    <property type="entry name" value="Pkinase"/>
    <property type="match status" value="1"/>
</dbReference>
<evidence type="ECO:0000256" key="1">
    <source>
        <dbReference type="ARBA" id="ARBA00012513"/>
    </source>
</evidence>
<evidence type="ECO:0000313" key="11">
    <source>
        <dbReference type="Proteomes" id="UP000621510"/>
    </source>
</evidence>
<keyword evidence="4 7" id="KW-0547">Nucleotide-binding</keyword>
<dbReference type="GO" id="GO:0004674">
    <property type="term" value="F:protein serine/threonine kinase activity"/>
    <property type="evidence" value="ECO:0007669"/>
    <property type="project" value="UniProtKB-KW"/>
</dbReference>
<keyword evidence="5 10" id="KW-0418">Kinase</keyword>
<feature type="domain" description="Protein kinase" evidence="9">
    <location>
        <begin position="6"/>
        <end position="263"/>
    </location>
</feature>
<evidence type="ECO:0000313" key="10">
    <source>
        <dbReference type="EMBL" id="MBL1110993.1"/>
    </source>
</evidence>
<keyword evidence="8" id="KW-0812">Transmembrane</keyword>
<protein>
    <recommendedName>
        <fullName evidence="1">non-specific serine/threonine protein kinase</fullName>
        <ecNumber evidence="1">2.7.11.1</ecNumber>
    </recommendedName>
</protein>
<dbReference type="EMBL" id="JAERRG010000001">
    <property type="protein sequence ID" value="MBL1110993.1"/>
    <property type="molecule type" value="Genomic_DNA"/>
</dbReference>
<evidence type="ECO:0000256" key="5">
    <source>
        <dbReference type="ARBA" id="ARBA00022777"/>
    </source>
</evidence>
<evidence type="ECO:0000256" key="6">
    <source>
        <dbReference type="ARBA" id="ARBA00022840"/>
    </source>
</evidence>
<feature type="transmembrane region" description="Helical" evidence="8">
    <location>
        <begin position="304"/>
        <end position="327"/>
    </location>
</feature>
<keyword evidence="2 10" id="KW-0723">Serine/threonine-protein kinase</keyword>
<reference evidence="10 11" key="1">
    <citation type="submission" date="2021-01" db="EMBL/GenBank/DDBJ databases">
        <title>WGS of actinomycetes isolated from Thailand.</title>
        <authorList>
            <person name="Thawai C."/>
        </authorList>
    </citation>
    <scope>NUCLEOTIDE SEQUENCE [LARGE SCALE GENOMIC DNA]</scope>
    <source>
        <strain evidence="10 11">CA3R110</strain>
    </source>
</reference>
<organism evidence="10 11">
    <name type="scientific">Streptomyces endocoffeicus</name>
    <dbReference type="NCBI Taxonomy" id="2898945"/>
    <lineage>
        <taxon>Bacteria</taxon>
        <taxon>Bacillati</taxon>
        <taxon>Actinomycetota</taxon>
        <taxon>Actinomycetes</taxon>
        <taxon>Kitasatosporales</taxon>
        <taxon>Streptomycetaceae</taxon>
        <taxon>Streptomyces</taxon>
    </lineage>
</organism>
<dbReference type="SUPFAM" id="SSF56112">
    <property type="entry name" value="Protein kinase-like (PK-like)"/>
    <property type="match status" value="1"/>
</dbReference>
<dbReference type="Gene3D" id="1.10.510.10">
    <property type="entry name" value="Transferase(Phosphotransferase) domain 1"/>
    <property type="match status" value="1"/>
</dbReference>
<sequence length="473" mass="51679">MIGERYRLIRRLGEGGFGQVWKAHDSALGVNVAIKQVRLDDSLPDETRVELLTRAGREARNAARLRDHPHIVTVYDVVEVDDTPWIVMQLVDGHSLAEELEEHGPLTVDRAADVAGGVLRALEAAHRAGVVHRDVKPANVMLAKSGEVLLADFGIAVGHTDPRLTATALVIGSPGYIAPERLQGAQNDGRADLFSLGATLYKAVEGVLPFPTDNPIAALTEPLPTPANADRLTTLITGLLEKDPTRRPTVAEALAMLDAAPDLPEPPSKKVTKNPVPHKPVTITNSTRELVEAYEKIPWGDRTVNVSCAGIFIGGIATDFVLNHYYAAFNGPAWVVTPFLLWISVFFLLGCYVVASSWLKALYTRSDVVTINHHGITFTHRPKLSQLRSFTVRWETLEGISVDKGCVVAWFNKTFEPTAEWQTANSVKPHQGGGFDIYTLADSPSAVDPKRLRDGLQKFAGARYGNPKRVPNR</sequence>
<evidence type="ECO:0000256" key="7">
    <source>
        <dbReference type="PROSITE-ProRule" id="PRU10141"/>
    </source>
</evidence>
<evidence type="ECO:0000256" key="8">
    <source>
        <dbReference type="SAM" id="Phobius"/>
    </source>
</evidence>
<keyword evidence="8" id="KW-0472">Membrane</keyword>
<dbReference type="EC" id="2.7.11.1" evidence="1"/>
<dbReference type="RefSeq" id="WP_201846491.1">
    <property type="nucleotide sequence ID" value="NZ_JAERRG010000001.1"/>
</dbReference>
<gene>
    <name evidence="10" type="ORF">JK364_00985</name>
</gene>
<dbReference type="Proteomes" id="UP000621510">
    <property type="component" value="Unassembled WGS sequence"/>
</dbReference>
<dbReference type="PROSITE" id="PS00107">
    <property type="entry name" value="PROTEIN_KINASE_ATP"/>
    <property type="match status" value="1"/>
</dbReference>
<keyword evidence="11" id="KW-1185">Reference proteome</keyword>
<dbReference type="InterPro" id="IPR011009">
    <property type="entry name" value="Kinase-like_dom_sf"/>
</dbReference>
<dbReference type="PANTHER" id="PTHR43289">
    <property type="entry name" value="MITOGEN-ACTIVATED PROTEIN KINASE KINASE KINASE 20-RELATED"/>
    <property type="match status" value="1"/>
</dbReference>
<dbReference type="InterPro" id="IPR017441">
    <property type="entry name" value="Protein_kinase_ATP_BS"/>
</dbReference>
<feature type="transmembrane region" description="Helical" evidence="8">
    <location>
        <begin position="333"/>
        <end position="355"/>
    </location>
</feature>
<accession>A0ABS1PF55</accession>
<feature type="binding site" evidence="7">
    <location>
        <position position="35"/>
    </location>
    <ligand>
        <name>ATP</name>
        <dbReference type="ChEBI" id="CHEBI:30616"/>
    </ligand>
</feature>
<dbReference type="PROSITE" id="PS50011">
    <property type="entry name" value="PROTEIN_KINASE_DOM"/>
    <property type="match status" value="1"/>
</dbReference>
<dbReference type="InterPro" id="IPR008271">
    <property type="entry name" value="Ser/Thr_kinase_AS"/>
</dbReference>
<keyword evidence="6 7" id="KW-0067">ATP-binding</keyword>
<name>A0ABS1PF55_9ACTN</name>
<dbReference type="InterPro" id="IPR000719">
    <property type="entry name" value="Prot_kinase_dom"/>
</dbReference>
<dbReference type="SMART" id="SM00220">
    <property type="entry name" value="S_TKc"/>
    <property type="match status" value="1"/>
</dbReference>
<comment type="caution">
    <text evidence="10">The sequence shown here is derived from an EMBL/GenBank/DDBJ whole genome shotgun (WGS) entry which is preliminary data.</text>
</comment>
<evidence type="ECO:0000256" key="4">
    <source>
        <dbReference type="ARBA" id="ARBA00022741"/>
    </source>
</evidence>
<evidence type="ECO:0000256" key="3">
    <source>
        <dbReference type="ARBA" id="ARBA00022679"/>
    </source>
</evidence>
<dbReference type="CDD" id="cd14014">
    <property type="entry name" value="STKc_PknB_like"/>
    <property type="match status" value="1"/>
</dbReference>
<keyword evidence="3" id="KW-0808">Transferase</keyword>
<proteinExistence type="predicted"/>
<evidence type="ECO:0000259" key="9">
    <source>
        <dbReference type="PROSITE" id="PS50011"/>
    </source>
</evidence>
<dbReference type="Gene3D" id="3.30.200.20">
    <property type="entry name" value="Phosphorylase Kinase, domain 1"/>
    <property type="match status" value="1"/>
</dbReference>
<dbReference type="PANTHER" id="PTHR43289:SF6">
    <property type="entry name" value="SERINE_THREONINE-PROTEIN KINASE NEKL-3"/>
    <property type="match status" value="1"/>
</dbReference>
<keyword evidence="8" id="KW-1133">Transmembrane helix</keyword>
<dbReference type="PROSITE" id="PS00108">
    <property type="entry name" value="PROTEIN_KINASE_ST"/>
    <property type="match status" value="1"/>
</dbReference>